<accession>F3GNN2</accession>
<sequence>DLYAPPDALRTLGEENEGKAYFSRVSLMTVSDQRGGTGSSPIVAHHL</sequence>
<comment type="caution">
    <text evidence="1">The sequence shown here is derived from an EMBL/GenBank/DDBJ whole genome shotgun (WGS) entry which is preliminary data.</text>
</comment>
<evidence type="ECO:0000313" key="2">
    <source>
        <dbReference type="Proteomes" id="UP000004986"/>
    </source>
</evidence>
<dbReference type="Proteomes" id="UP000004986">
    <property type="component" value="Unassembled WGS sequence"/>
</dbReference>
<organism evidence="1 2">
    <name type="scientific">Pseudomonas syringae pv. pisi str. 1704B</name>
    <dbReference type="NCBI Taxonomy" id="629263"/>
    <lineage>
        <taxon>Bacteria</taxon>
        <taxon>Pseudomonadati</taxon>
        <taxon>Pseudomonadota</taxon>
        <taxon>Gammaproteobacteria</taxon>
        <taxon>Pseudomonadales</taxon>
        <taxon>Pseudomonadaceae</taxon>
        <taxon>Pseudomonas</taxon>
        <taxon>Pseudomonas syringae</taxon>
    </lineage>
</organism>
<name>F3GNN2_PSESJ</name>
<evidence type="ECO:0000313" key="1">
    <source>
        <dbReference type="EMBL" id="EGH48685.1"/>
    </source>
</evidence>
<proteinExistence type="predicted"/>
<reference evidence="1 2" key="1">
    <citation type="journal article" date="2011" name="PLoS Pathog.">
        <title>Dynamic evolution of pathogenicity revealed by sequencing and comparative genomics of 19 Pseudomonas syringae isolates.</title>
        <authorList>
            <person name="Baltrus D.A."/>
            <person name="Nishimura M.T."/>
            <person name="Romanchuk A."/>
            <person name="Chang J.H."/>
            <person name="Mukhtar M.S."/>
            <person name="Cherkis K."/>
            <person name="Roach J."/>
            <person name="Grant S.R."/>
            <person name="Jones C.D."/>
            <person name="Dangl J.L."/>
        </authorList>
    </citation>
    <scope>NUCLEOTIDE SEQUENCE [LARGE SCALE GENOMIC DNA]</scope>
    <source>
        <strain evidence="1 2">1704B</strain>
    </source>
</reference>
<dbReference type="AlphaFoldDB" id="F3GNN2"/>
<protein>
    <submittedName>
        <fullName evidence="1">Uncharacterized protein</fullName>
    </submittedName>
</protein>
<keyword evidence="2" id="KW-1185">Reference proteome</keyword>
<feature type="non-terminal residue" evidence="1">
    <location>
        <position position="1"/>
    </location>
</feature>
<dbReference type="EMBL" id="AEAI01003369">
    <property type="protein sequence ID" value="EGH48685.1"/>
    <property type="molecule type" value="Genomic_DNA"/>
</dbReference>
<dbReference type="HOGENOM" id="CLU_3161965_0_0_6"/>
<gene>
    <name evidence="1" type="ORF">PSYPI_42740</name>
</gene>